<dbReference type="STRING" id="575594.HMPREF0501_00435"/>
<sequence length="132" mass="15656">MKYTIHYVEPQLITVVFLLGGLKKGGNYVRWLITPHTFLSLGWEEWASIVAIITAVALVGRWLINTAKRELLAETNDQLRLLNHNMEVKNRHDERVDNRLEKGDRKFEENSVRLDDHERRITRLEDEQHERK</sequence>
<dbReference type="eggNOG" id="ENOG5032MY9">
    <property type="taxonomic scope" value="Bacteria"/>
</dbReference>
<dbReference type="EMBL" id="GG698802">
    <property type="protein sequence ID" value="EEU31030.1"/>
    <property type="molecule type" value="Genomic_DNA"/>
</dbReference>
<feature type="transmembrane region" description="Helical" evidence="1">
    <location>
        <begin position="46"/>
        <end position="64"/>
    </location>
</feature>
<name>C7XUR9_9LACO</name>
<evidence type="ECO:0000256" key="1">
    <source>
        <dbReference type="SAM" id="Phobius"/>
    </source>
</evidence>
<reference evidence="2 3" key="1">
    <citation type="submission" date="2009-06" db="EMBL/GenBank/DDBJ databases">
        <title>The Genome Sequence of Lactobacillus coleohominis strain 101-4-CHN.</title>
        <authorList>
            <consortium name="The Broad Institute Genome Sequencing Platform"/>
            <person name="Ward D."/>
            <person name="Young S.K."/>
            <person name="Zeng Q."/>
            <person name="Koehrsen M."/>
            <person name="Alvarado L."/>
            <person name="Berlin A."/>
            <person name="Borenstein D."/>
            <person name="Chen Z."/>
            <person name="Engels R."/>
            <person name="Freedman E."/>
            <person name="Gellesch M."/>
            <person name="Goldberg J."/>
            <person name="Griggs A."/>
            <person name="Gujja S."/>
            <person name="Heiman D."/>
            <person name="Hepburn T."/>
            <person name="Howarth C."/>
            <person name="Jen D."/>
            <person name="Larson L."/>
            <person name="Lewis B."/>
            <person name="Mehta T."/>
            <person name="Park D."/>
            <person name="Pearson M."/>
            <person name="Roberts A."/>
            <person name="Saif S."/>
            <person name="Shea T."/>
            <person name="Shenoy N."/>
            <person name="Sisk P."/>
            <person name="Stolte C."/>
            <person name="Sykes S."/>
            <person name="Walk T."/>
            <person name="White J."/>
            <person name="Yandava C."/>
            <person name="Liu Y."/>
            <person name="Xu Q."/>
            <person name="Lander E."/>
            <person name="Nusbaum C."/>
            <person name="Galagan J."/>
            <person name="Birren B."/>
        </authorList>
    </citation>
    <scope>NUCLEOTIDE SEQUENCE [LARGE SCALE GENOMIC DNA]</scope>
    <source>
        <strain evidence="2 3">101-4-CHN</strain>
    </source>
</reference>
<keyword evidence="1" id="KW-0812">Transmembrane</keyword>
<dbReference type="AlphaFoldDB" id="C7XUR9"/>
<organism evidence="2 3">
    <name type="scientific">Limosilactobacillus coleohominis 101-4-CHN</name>
    <dbReference type="NCBI Taxonomy" id="575594"/>
    <lineage>
        <taxon>Bacteria</taxon>
        <taxon>Bacillati</taxon>
        <taxon>Bacillota</taxon>
        <taxon>Bacilli</taxon>
        <taxon>Lactobacillales</taxon>
        <taxon>Lactobacillaceae</taxon>
        <taxon>Limosilactobacillus</taxon>
    </lineage>
</organism>
<protein>
    <submittedName>
        <fullName evidence="2">Uncharacterized protein</fullName>
    </submittedName>
</protein>
<accession>C7XUR9</accession>
<gene>
    <name evidence="2" type="ORF">HMPREF0501_00435</name>
</gene>
<evidence type="ECO:0000313" key="3">
    <source>
        <dbReference type="Proteomes" id="UP000003987"/>
    </source>
</evidence>
<dbReference type="Proteomes" id="UP000003987">
    <property type="component" value="Unassembled WGS sequence"/>
</dbReference>
<proteinExistence type="predicted"/>
<evidence type="ECO:0000313" key="2">
    <source>
        <dbReference type="EMBL" id="EEU31030.1"/>
    </source>
</evidence>
<keyword evidence="3" id="KW-1185">Reference proteome</keyword>
<keyword evidence="1" id="KW-1133">Transmembrane helix</keyword>
<dbReference type="HOGENOM" id="CLU_1914366_0_0_9"/>
<keyword evidence="1" id="KW-0472">Membrane</keyword>